<evidence type="ECO:0000313" key="1">
    <source>
        <dbReference type="EMBL" id="MBH0111917.1"/>
    </source>
</evidence>
<sequence>MSINAYRRAQQVAATPRGNEYRLMSQITGEMIAARDADLRGGALMATLHRNRVVWNTFANLCAANGNQLPDDLRGRIISIGLWVDKYTSQVMAGRGDIEDLIVVNRAIIEGLSNENGAAQAETLQPTAG</sequence>
<dbReference type="Pfam" id="PF07309">
    <property type="entry name" value="FlaF"/>
    <property type="match status" value="1"/>
</dbReference>
<protein>
    <submittedName>
        <fullName evidence="1">Flagellar biosynthesis regulator FlaF</fullName>
    </submittedName>
</protein>
<dbReference type="Proteomes" id="UP000617634">
    <property type="component" value="Unassembled WGS sequence"/>
</dbReference>
<keyword evidence="1" id="KW-0282">Flagellum</keyword>
<dbReference type="RefSeq" id="WP_197160631.1">
    <property type="nucleotide sequence ID" value="NZ_JADZGI010000001.1"/>
</dbReference>
<organism evidence="1 2">
    <name type="scientific">Novosphingobium aureum</name>
    <dbReference type="NCBI Taxonomy" id="2792964"/>
    <lineage>
        <taxon>Bacteria</taxon>
        <taxon>Pseudomonadati</taxon>
        <taxon>Pseudomonadota</taxon>
        <taxon>Alphaproteobacteria</taxon>
        <taxon>Sphingomonadales</taxon>
        <taxon>Sphingomonadaceae</taxon>
        <taxon>Novosphingobium</taxon>
    </lineage>
</organism>
<dbReference type="AlphaFoldDB" id="A0A931H9V4"/>
<dbReference type="GO" id="GO:0044781">
    <property type="term" value="P:bacterial-type flagellum organization"/>
    <property type="evidence" value="ECO:0007669"/>
    <property type="project" value="InterPro"/>
</dbReference>
<comment type="caution">
    <text evidence="1">The sequence shown here is derived from an EMBL/GenBank/DDBJ whole genome shotgun (WGS) entry which is preliminary data.</text>
</comment>
<name>A0A931H9V4_9SPHN</name>
<evidence type="ECO:0000313" key="2">
    <source>
        <dbReference type="Proteomes" id="UP000617634"/>
    </source>
</evidence>
<gene>
    <name evidence="1" type="primary">flaF</name>
    <name evidence="1" type="ORF">I5E68_02990</name>
</gene>
<accession>A0A931H9V4</accession>
<proteinExistence type="predicted"/>
<dbReference type="InterPro" id="IPR010845">
    <property type="entry name" value="FlaF"/>
</dbReference>
<keyword evidence="2" id="KW-1185">Reference proteome</keyword>
<reference evidence="1" key="1">
    <citation type="submission" date="2020-11" db="EMBL/GenBank/DDBJ databases">
        <title>Novosphingobium aureum sp. nov., a marine bacterium isolated from sediment of a salt flat.</title>
        <authorList>
            <person name="Yoo Y."/>
            <person name="Kim J.-J."/>
        </authorList>
    </citation>
    <scope>NUCLEOTIDE SEQUENCE</scope>
    <source>
        <strain evidence="1">YJ-S2-02</strain>
    </source>
</reference>
<keyword evidence="1" id="KW-0966">Cell projection</keyword>
<dbReference type="EMBL" id="JADZGI010000001">
    <property type="protein sequence ID" value="MBH0111917.1"/>
    <property type="molecule type" value="Genomic_DNA"/>
</dbReference>
<keyword evidence="1" id="KW-0969">Cilium</keyword>